<dbReference type="InterPro" id="IPR001314">
    <property type="entry name" value="Peptidase_S1A"/>
</dbReference>
<dbReference type="SMART" id="SM00020">
    <property type="entry name" value="Tryp_SPc"/>
    <property type="match status" value="1"/>
</dbReference>
<evidence type="ECO:0000256" key="6">
    <source>
        <dbReference type="ARBA" id="ARBA00023157"/>
    </source>
</evidence>
<keyword evidence="4 7" id="KW-0378">Hydrolase</keyword>
<reference evidence="10" key="1">
    <citation type="submission" date="2022-03" db="EMBL/GenBank/DDBJ databases">
        <authorList>
            <person name="Martin C."/>
        </authorList>
    </citation>
    <scope>NUCLEOTIDE SEQUENCE</scope>
</reference>
<dbReference type="InterPro" id="IPR036383">
    <property type="entry name" value="TSP1_rpt_sf"/>
</dbReference>
<evidence type="ECO:0000256" key="7">
    <source>
        <dbReference type="RuleBase" id="RU363034"/>
    </source>
</evidence>
<comment type="subcellular location">
    <subcellularLocation>
        <location evidence="1">Secreted</location>
    </subcellularLocation>
</comment>
<dbReference type="CDD" id="cd00190">
    <property type="entry name" value="Tryp_SPc"/>
    <property type="match status" value="1"/>
</dbReference>
<dbReference type="GO" id="GO:0005615">
    <property type="term" value="C:extracellular space"/>
    <property type="evidence" value="ECO:0007669"/>
    <property type="project" value="TreeGrafter"/>
</dbReference>
<dbReference type="PROSITE" id="PS00134">
    <property type="entry name" value="TRYPSIN_HIS"/>
    <property type="match status" value="1"/>
</dbReference>
<dbReference type="InterPro" id="IPR001254">
    <property type="entry name" value="Trypsin_dom"/>
</dbReference>
<feature type="chain" id="PRO_5035743193" description="Peptidase S1 domain-containing protein" evidence="8">
    <location>
        <begin position="24"/>
        <end position="1028"/>
    </location>
</feature>
<dbReference type="SUPFAM" id="SSF50494">
    <property type="entry name" value="Trypsin-like serine proteases"/>
    <property type="match status" value="1"/>
</dbReference>
<evidence type="ECO:0000256" key="2">
    <source>
        <dbReference type="ARBA" id="ARBA00022525"/>
    </source>
</evidence>
<dbReference type="PROSITE" id="PS50092">
    <property type="entry name" value="TSP1"/>
    <property type="match status" value="1"/>
</dbReference>
<dbReference type="InterPro" id="IPR009003">
    <property type="entry name" value="Peptidase_S1_PA"/>
</dbReference>
<dbReference type="FunFam" id="2.40.10.10:FF:000068">
    <property type="entry name" value="transmembrane protease serine 2"/>
    <property type="match status" value="1"/>
</dbReference>
<organism evidence="10 11">
    <name type="scientific">Owenia fusiformis</name>
    <name type="common">Polychaete worm</name>
    <dbReference type="NCBI Taxonomy" id="6347"/>
    <lineage>
        <taxon>Eukaryota</taxon>
        <taxon>Metazoa</taxon>
        <taxon>Spiralia</taxon>
        <taxon>Lophotrochozoa</taxon>
        <taxon>Annelida</taxon>
        <taxon>Polychaeta</taxon>
        <taxon>Sedentaria</taxon>
        <taxon>Canalipalpata</taxon>
        <taxon>Sabellida</taxon>
        <taxon>Oweniida</taxon>
        <taxon>Oweniidae</taxon>
        <taxon>Owenia</taxon>
    </lineage>
</organism>
<feature type="domain" description="Peptidase S1" evidence="9">
    <location>
        <begin position="715"/>
        <end position="965"/>
    </location>
</feature>
<dbReference type="InterPro" id="IPR033116">
    <property type="entry name" value="TRYPSIN_SER"/>
</dbReference>
<feature type="signal peptide" evidence="8">
    <location>
        <begin position="1"/>
        <end position="23"/>
    </location>
</feature>
<dbReference type="Gene3D" id="2.40.10.10">
    <property type="entry name" value="Trypsin-like serine proteases"/>
    <property type="match status" value="1"/>
</dbReference>
<dbReference type="GO" id="GO:0006508">
    <property type="term" value="P:proteolysis"/>
    <property type="evidence" value="ECO:0007669"/>
    <property type="project" value="UniProtKB-KW"/>
</dbReference>
<dbReference type="SUPFAM" id="SSF82895">
    <property type="entry name" value="TSP-1 type 1 repeat"/>
    <property type="match status" value="2"/>
</dbReference>
<keyword evidence="5 7" id="KW-0720">Serine protease</keyword>
<keyword evidence="2" id="KW-0964">Secreted</keyword>
<dbReference type="PANTHER" id="PTHR24264:SF65">
    <property type="entry name" value="SRCR DOMAIN-CONTAINING PROTEIN"/>
    <property type="match status" value="1"/>
</dbReference>
<dbReference type="Pfam" id="PF00090">
    <property type="entry name" value="TSP_1"/>
    <property type="match status" value="2"/>
</dbReference>
<dbReference type="OrthoDB" id="6380398at2759"/>
<dbReference type="Proteomes" id="UP000749559">
    <property type="component" value="Unassembled WGS sequence"/>
</dbReference>
<dbReference type="InterPro" id="IPR000884">
    <property type="entry name" value="TSP1_rpt"/>
</dbReference>
<dbReference type="InterPro" id="IPR050127">
    <property type="entry name" value="Serine_Proteases_S1"/>
</dbReference>
<evidence type="ECO:0000256" key="8">
    <source>
        <dbReference type="SAM" id="SignalP"/>
    </source>
</evidence>
<dbReference type="GO" id="GO:0004252">
    <property type="term" value="F:serine-type endopeptidase activity"/>
    <property type="evidence" value="ECO:0007669"/>
    <property type="project" value="InterPro"/>
</dbReference>
<dbReference type="PANTHER" id="PTHR24264">
    <property type="entry name" value="TRYPSIN-RELATED"/>
    <property type="match status" value="1"/>
</dbReference>
<sequence>MAGLMNTIQVGLFLVSCLQVISGNHQHECVKTAEEFLETEVDKAIEFTASVGAAASCVVLRDDHKCAASAPITGNVKVQRIDTLEPFKILKSQCYNPTHHWLWHYTPLGFPTNDVFALVSEQFHHRVRYNVSVVCRKNETFTFDVMAGESKDFTHLVDIAHSCVQSGHGAKDCAWRRPSKGTVDVKAGDLPPVNPFGRTECYNPKLFNWTYRADATSSGIDEFSLIYPQIYSERIYKVRIITPMKQCVAETDKEIVNDAKAGSRLNISGIVSESESCTYMYRGCTASKPTYGKVFVTSLEDGKGHVDFDPFQNETQGCYNPRFYTWEYEGSADETERELPDGFSVASVHARTRSNFKFNPVCAEVVKQLEVDLDEELDLTQFIKTPSNTFSCGAGLGNCNANEPSKGNVYIESNGDDTDRKDVYSIDGCHPPPEYKWTFVPTKAGLDVFALVDHHSTKPKRLVFEVKIIPSACKRAGAALPDSTRTCDRYRNECPNTYQCLKKQACCRYNNVPKCTTILNPSFDPTWEVPHKCRGGGSIRCPEGFLCHSEAANRYSMCCKNVTCIDEVGQPHRPEGGNWVNPIDKCNVCSCLASGTIECTNKTKCRTCNVPKHGLQQRYFNYTRNDGCEQCQCISKDVTNCEGPCHLENGDVGPWSGFTPCSDVYGFRVRIRQCSHKNLENSSQTCSEIGKEQEVCNPELKPMVGERLTEAAPLVTSGTEVWPKGNFRWMARLSEPDLPFGLTCGGSLISESHILTAAHCVCLFCKCDKDNNLIIKGCESRILVTLGDHNRKAVEQTEQTVLTKTVTLHPNFNATTMDSDIAILTLERRVEFNEYVQAVNLPNQGTEDLRLFRKYCSITGWGLSGRKEKLELRDVLITAVALLHRDGCANVTSLKTTENMLCAGRPDVDACYGDSGGPLSCRLSGPNHPWTIFGIISFGRRQCGIEAGVYTNVQNFYKWINEQIASEGGWGEWGPYTECSKPCGDGTRLRARACTNPLPITSGKCPGAETSGQAVQVEEESCSNEPCL</sequence>
<dbReference type="InterPro" id="IPR043504">
    <property type="entry name" value="Peptidase_S1_PA_chymotrypsin"/>
</dbReference>
<dbReference type="Gene3D" id="2.20.100.10">
    <property type="entry name" value="Thrombospondin type-1 (TSP1) repeat"/>
    <property type="match status" value="2"/>
</dbReference>
<evidence type="ECO:0000313" key="10">
    <source>
        <dbReference type="EMBL" id="CAH1774639.1"/>
    </source>
</evidence>
<dbReference type="Pfam" id="PF00089">
    <property type="entry name" value="Trypsin"/>
    <property type="match status" value="1"/>
</dbReference>
<evidence type="ECO:0000259" key="9">
    <source>
        <dbReference type="PROSITE" id="PS50240"/>
    </source>
</evidence>
<name>A0A8S4N1F2_OWEFU</name>
<dbReference type="PROSITE" id="PS50240">
    <property type="entry name" value="TRYPSIN_DOM"/>
    <property type="match status" value="1"/>
</dbReference>
<gene>
    <name evidence="10" type="ORF">OFUS_LOCUS2060</name>
</gene>
<evidence type="ECO:0000256" key="5">
    <source>
        <dbReference type="ARBA" id="ARBA00022825"/>
    </source>
</evidence>
<keyword evidence="11" id="KW-1185">Reference proteome</keyword>
<evidence type="ECO:0000256" key="4">
    <source>
        <dbReference type="ARBA" id="ARBA00022801"/>
    </source>
</evidence>
<proteinExistence type="predicted"/>
<evidence type="ECO:0000256" key="1">
    <source>
        <dbReference type="ARBA" id="ARBA00004613"/>
    </source>
</evidence>
<evidence type="ECO:0000256" key="3">
    <source>
        <dbReference type="ARBA" id="ARBA00022670"/>
    </source>
</evidence>
<dbReference type="AlphaFoldDB" id="A0A8S4N1F2"/>
<dbReference type="EMBL" id="CAIIXF020000001">
    <property type="protein sequence ID" value="CAH1774639.1"/>
    <property type="molecule type" value="Genomic_DNA"/>
</dbReference>
<dbReference type="SMART" id="SM00209">
    <property type="entry name" value="TSP1"/>
    <property type="match status" value="2"/>
</dbReference>
<dbReference type="InterPro" id="IPR018114">
    <property type="entry name" value="TRYPSIN_HIS"/>
</dbReference>
<keyword evidence="3 7" id="KW-0645">Protease</keyword>
<accession>A0A8S4N1F2</accession>
<dbReference type="PRINTS" id="PR00722">
    <property type="entry name" value="CHYMOTRYPSIN"/>
</dbReference>
<keyword evidence="6" id="KW-1015">Disulfide bond</keyword>
<dbReference type="PROSITE" id="PS00135">
    <property type="entry name" value="TRYPSIN_SER"/>
    <property type="match status" value="1"/>
</dbReference>
<comment type="caution">
    <text evidence="10">The sequence shown here is derived from an EMBL/GenBank/DDBJ whole genome shotgun (WGS) entry which is preliminary data.</text>
</comment>
<keyword evidence="8" id="KW-0732">Signal</keyword>
<protein>
    <recommendedName>
        <fullName evidence="9">Peptidase S1 domain-containing protein</fullName>
    </recommendedName>
</protein>
<evidence type="ECO:0000313" key="11">
    <source>
        <dbReference type="Proteomes" id="UP000749559"/>
    </source>
</evidence>